<protein>
    <submittedName>
        <fullName evidence="1">Uncharacterized protein</fullName>
    </submittedName>
</protein>
<reference evidence="1" key="1">
    <citation type="submission" date="2018-06" db="EMBL/GenBank/DDBJ databases">
        <authorList>
            <person name="Zhirakovskaya E."/>
        </authorList>
    </citation>
    <scope>NUCLEOTIDE SEQUENCE</scope>
</reference>
<dbReference type="EMBL" id="UOGC01000057">
    <property type="protein sequence ID" value="VAX17676.1"/>
    <property type="molecule type" value="Genomic_DNA"/>
</dbReference>
<evidence type="ECO:0000313" key="1">
    <source>
        <dbReference type="EMBL" id="VAX17676.1"/>
    </source>
</evidence>
<proteinExistence type="predicted"/>
<gene>
    <name evidence="1" type="ORF">MNBD_NITROSPINAE01-1226</name>
</gene>
<accession>A0A3B1BH85</accession>
<sequence>MKKMKKLLVCVVAVFAIGLVSACTSSGPEDKYQDALNAINKTWSVYEVKQDGKNTIIRVEVTDVVSFKDAKKAMKALQAIEPELTGYVEFYNSEVGMTLRKLEIFPGS</sequence>
<organism evidence="1">
    <name type="scientific">hydrothermal vent metagenome</name>
    <dbReference type="NCBI Taxonomy" id="652676"/>
    <lineage>
        <taxon>unclassified sequences</taxon>
        <taxon>metagenomes</taxon>
        <taxon>ecological metagenomes</taxon>
    </lineage>
</organism>
<name>A0A3B1BH85_9ZZZZ</name>
<dbReference type="AlphaFoldDB" id="A0A3B1BH85"/>
<dbReference type="PROSITE" id="PS51257">
    <property type="entry name" value="PROKAR_LIPOPROTEIN"/>
    <property type="match status" value="1"/>
</dbReference>